<keyword evidence="10" id="KW-1185">Reference proteome</keyword>
<accession>A0A7Y9KKM0</accession>
<dbReference type="GO" id="GO:0004252">
    <property type="term" value="F:serine-type endopeptidase activity"/>
    <property type="evidence" value="ECO:0007669"/>
    <property type="project" value="InterPro"/>
</dbReference>
<dbReference type="InterPro" id="IPR000223">
    <property type="entry name" value="Pept_S26A_signal_pept_1"/>
</dbReference>
<evidence type="ECO:0000256" key="3">
    <source>
        <dbReference type="ARBA" id="ARBA00009370"/>
    </source>
</evidence>
<proteinExistence type="inferred from homology"/>
<dbReference type="PRINTS" id="PR00727">
    <property type="entry name" value="LEADERPTASE"/>
</dbReference>
<comment type="subcellular location">
    <subcellularLocation>
        <location evidence="2">Cell membrane</location>
        <topology evidence="2">Single-pass type II membrane protein</topology>
    </subcellularLocation>
    <subcellularLocation>
        <location evidence="7">Membrane</location>
        <topology evidence="7">Single-pass type II membrane protein</topology>
    </subcellularLocation>
</comment>
<gene>
    <name evidence="9" type="ORF">BJ991_001356</name>
</gene>
<dbReference type="PANTHER" id="PTHR43390:SF1">
    <property type="entry name" value="CHLOROPLAST PROCESSING PEPTIDASE"/>
    <property type="match status" value="1"/>
</dbReference>
<dbReference type="InterPro" id="IPR036286">
    <property type="entry name" value="LexA/Signal_pep-like_sf"/>
</dbReference>
<keyword evidence="7" id="KW-0645">Protease</keyword>
<evidence type="ECO:0000313" key="10">
    <source>
        <dbReference type="Proteomes" id="UP000576969"/>
    </source>
</evidence>
<dbReference type="PROSITE" id="PS00761">
    <property type="entry name" value="SPASE_I_3"/>
    <property type="match status" value="1"/>
</dbReference>
<dbReference type="AlphaFoldDB" id="A0A7Y9KKM0"/>
<dbReference type="PANTHER" id="PTHR43390">
    <property type="entry name" value="SIGNAL PEPTIDASE I"/>
    <property type="match status" value="1"/>
</dbReference>
<comment type="catalytic activity">
    <reaction evidence="1 7">
        <text>Cleavage of hydrophobic, N-terminal signal or leader sequences from secreted and periplasmic proteins.</text>
        <dbReference type="EC" id="3.4.21.89"/>
    </reaction>
</comment>
<evidence type="ECO:0000256" key="5">
    <source>
        <dbReference type="ARBA" id="ARBA00022801"/>
    </source>
</evidence>
<dbReference type="EC" id="3.4.21.89" evidence="4 7"/>
<evidence type="ECO:0000256" key="1">
    <source>
        <dbReference type="ARBA" id="ARBA00000677"/>
    </source>
</evidence>
<dbReference type="Proteomes" id="UP000576969">
    <property type="component" value="Unassembled WGS sequence"/>
</dbReference>
<evidence type="ECO:0000256" key="7">
    <source>
        <dbReference type="RuleBase" id="RU362042"/>
    </source>
</evidence>
<evidence type="ECO:0000313" key="9">
    <source>
        <dbReference type="EMBL" id="NYE19328.1"/>
    </source>
</evidence>
<dbReference type="GO" id="GO:0009003">
    <property type="term" value="F:signal peptidase activity"/>
    <property type="evidence" value="ECO:0007669"/>
    <property type="project" value="UniProtKB-EC"/>
</dbReference>
<evidence type="ECO:0000259" key="8">
    <source>
        <dbReference type="Pfam" id="PF10502"/>
    </source>
</evidence>
<dbReference type="NCBIfam" id="TIGR02227">
    <property type="entry name" value="sigpep_I_bact"/>
    <property type="match status" value="1"/>
</dbReference>
<dbReference type="GO" id="GO:0005886">
    <property type="term" value="C:plasma membrane"/>
    <property type="evidence" value="ECO:0007669"/>
    <property type="project" value="UniProtKB-SubCell"/>
</dbReference>
<protein>
    <recommendedName>
        <fullName evidence="4 7">Signal peptidase I</fullName>
        <ecNumber evidence="4 7">3.4.21.89</ecNumber>
    </recommendedName>
</protein>
<dbReference type="CDD" id="cd06530">
    <property type="entry name" value="S26_SPase_I"/>
    <property type="match status" value="1"/>
</dbReference>
<feature type="domain" description="Peptidase S26" evidence="8">
    <location>
        <begin position="22"/>
        <end position="174"/>
    </location>
</feature>
<evidence type="ECO:0000256" key="4">
    <source>
        <dbReference type="ARBA" id="ARBA00013208"/>
    </source>
</evidence>
<feature type="active site" evidence="6">
    <location>
        <position position="41"/>
    </location>
</feature>
<evidence type="ECO:0000256" key="2">
    <source>
        <dbReference type="ARBA" id="ARBA00004401"/>
    </source>
</evidence>
<dbReference type="EMBL" id="JACCBV010000001">
    <property type="protein sequence ID" value="NYE19328.1"/>
    <property type="molecule type" value="Genomic_DNA"/>
</dbReference>
<dbReference type="GO" id="GO:0006465">
    <property type="term" value="P:signal peptide processing"/>
    <property type="evidence" value="ECO:0007669"/>
    <property type="project" value="InterPro"/>
</dbReference>
<comment type="caution">
    <text evidence="9">The sequence shown here is derived from an EMBL/GenBank/DDBJ whole genome shotgun (WGS) entry which is preliminary data.</text>
</comment>
<dbReference type="SUPFAM" id="SSF51306">
    <property type="entry name" value="LexA/Signal peptidase"/>
    <property type="match status" value="1"/>
</dbReference>
<reference evidence="9 10" key="1">
    <citation type="submission" date="2020-07" db="EMBL/GenBank/DDBJ databases">
        <title>Sequencing the genomes of 1000 actinobacteria strains.</title>
        <authorList>
            <person name="Klenk H.-P."/>
        </authorList>
    </citation>
    <scope>NUCLEOTIDE SEQUENCE [LARGE SCALE GENOMIC DNA]</scope>
    <source>
        <strain evidence="9 10">DSM 24662</strain>
    </source>
</reference>
<comment type="similarity">
    <text evidence="3 7">Belongs to the peptidase S26 family.</text>
</comment>
<keyword evidence="5 7" id="KW-0378">Hydrolase</keyword>
<dbReference type="Gene3D" id="2.10.109.10">
    <property type="entry name" value="Umud Fragment, subunit A"/>
    <property type="match status" value="1"/>
</dbReference>
<dbReference type="RefSeq" id="WP_179488596.1">
    <property type="nucleotide sequence ID" value="NZ_JACCBV010000001.1"/>
</dbReference>
<dbReference type="Pfam" id="PF10502">
    <property type="entry name" value="Peptidase_S26"/>
    <property type="match status" value="1"/>
</dbReference>
<organism evidence="9 10">
    <name type="scientific">Microbacterium immunditiarum</name>
    <dbReference type="NCBI Taxonomy" id="337480"/>
    <lineage>
        <taxon>Bacteria</taxon>
        <taxon>Bacillati</taxon>
        <taxon>Actinomycetota</taxon>
        <taxon>Actinomycetes</taxon>
        <taxon>Micrococcales</taxon>
        <taxon>Microbacteriaceae</taxon>
        <taxon>Microbacterium</taxon>
    </lineage>
</organism>
<evidence type="ECO:0000256" key="6">
    <source>
        <dbReference type="PIRSR" id="PIRSR600223-1"/>
    </source>
</evidence>
<sequence>MMSPRARRMRAAATLTATLLPFALGAAAVLSVGIARVENDSMSPTLATGDVLVFDRVAAPARGDIVIFADTAGWSERPGALLVKRVIGNAGDRVVCCEVGTGRLLVDGAPQDEPYETGDRPGGVVPFEVAVPEGAVWVMGDNRGASRDSRSGLHTPRRGAVPLEDVLGVVRFSWPGEGG</sequence>
<name>A0A7Y9KKM0_9MICO</name>
<dbReference type="InterPro" id="IPR019533">
    <property type="entry name" value="Peptidase_S26"/>
</dbReference>
<dbReference type="InterPro" id="IPR019758">
    <property type="entry name" value="Pept_S26A_signal_pept_1_CS"/>
</dbReference>
<feature type="active site" evidence="6">
    <location>
        <position position="84"/>
    </location>
</feature>